<gene>
    <name evidence="2" type="ORF">GCM10023189_25090</name>
</gene>
<evidence type="ECO:0000313" key="2">
    <source>
        <dbReference type="EMBL" id="GAA4456218.1"/>
    </source>
</evidence>
<name>A0ABP8MVR8_9BACT</name>
<dbReference type="EMBL" id="BAABHD010000028">
    <property type="protein sequence ID" value="GAA4456218.1"/>
    <property type="molecule type" value="Genomic_DNA"/>
</dbReference>
<dbReference type="InterPro" id="IPR056071">
    <property type="entry name" value="DUF7654"/>
</dbReference>
<feature type="domain" description="DUF7654" evidence="1">
    <location>
        <begin position="37"/>
        <end position="179"/>
    </location>
</feature>
<protein>
    <recommendedName>
        <fullName evidence="1">DUF7654 domain-containing protein</fullName>
    </recommendedName>
</protein>
<proteinExistence type="predicted"/>
<organism evidence="2 3">
    <name type="scientific">Nibrella saemangeumensis</name>
    <dbReference type="NCBI Taxonomy" id="1084526"/>
    <lineage>
        <taxon>Bacteria</taxon>
        <taxon>Pseudomonadati</taxon>
        <taxon>Bacteroidota</taxon>
        <taxon>Cytophagia</taxon>
        <taxon>Cytophagales</taxon>
        <taxon>Spirosomataceae</taxon>
        <taxon>Nibrella</taxon>
    </lineage>
</organism>
<dbReference type="Pfam" id="PF24672">
    <property type="entry name" value="DUF7654"/>
    <property type="match status" value="1"/>
</dbReference>
<evidence type="ECO:0000259" key="1">
    <source>
        <dbReference type="Pfam" id="PF24672"/>
    </source>
</evidence>
<comment type="caution">
    <text evidence="2">The sequence shown here is derived from an EMBL/GenBank/DDBJ whole genome shotgun (WGS) entry which is preliminary data.</text>
</comment>
<keyword evidence="3" id="KW-1185">Reference proteome</keyword>
<evidence type="ECO:0000313" key="3">
    <source>
        <dbReference type="Proteomes" id="UP001501175"/>
    </source>
</evidence>
<reference evidence="3" key="1">
    <citation type="journal article" date="2019" name="Int. J. Syst. Evol. Microbiol.">
        <title>The Global Catalogue of Microorganisms (GCM) 10K type strain sequencing project: providing services to taxonomists for standard genome sequencing and annotation.</title>
        <authorList>
            <consortium name="The Broad Institute Genomics Platform"/>
            <consortium name="The Broad Institute Genome Sequencing Center for Infectious Disease"/>
            <person name="Wu L."/>
            <person name="Ma J."/>
        </authorList>
    </citation>
    <scope>NUCLEOTIDE SEQUENCE [LARGE SCALE GENOMIC DNA]</scope>
    <source>
        <strain evidence="3">JCM 17927</strain>
    </source>
</reference>
<dbReference type="Proteomes" id="UP001501175">
    <property type="component" value="Unassembled WGS sequence"/>
</dbReference>
<accession>A0ABP8MVR8</accession>
<sequence length="181" mass="20586">MLPITNFKYKELGVAAALVLFTLPNLKINPVAKGLSPITDHVLYKKVRELHIKEPDARWVVLGNQYITYLVTATGVNQVSGVKNQPDFKTMRVLDPTAKRDSAYNRYAHTVYNTYIDGKDSTIIQSNFEDGYMVGVDPCSPKLKRLNVKYFIFDRTPQAVEVRCLKQVEKLGAIEIYRSNE</sequence>